<evidence type="ECO:0000313" key="3">
    <source>
        <dbReference type="Proteomes" id="UP000092445"/>
    </source>
</evidence>
<keyword evidence="1" id="KW-1133">Transmembrane helix</keyword>
<dbReference type="AlphaFoldDB" id="A0A1A9ZX10"/>
<sequence>MPAVVVDVTVTRFVMDVEQPPPPAPVVLLLRTKALPIRSGGRLFHKDIGDVAASVTVLVLAAALFAIILLSDNCNEALITEFSDALSFTVDGLALPILAFDVNDLRSCIKRNCSARREAVRLLRLRKRAFRHICES</sequence>
<evidence type="ECO:0000256" key="1">
    <source>
        <dbReference type="SAM" id="Phobius"/>
    </source>
</evidence>
<keyword evidence="1" id="KW-0812">Transmembrane</keyword>
<name>A0A1A9ZX10_GLOPL</name>
<dbReference type="VEuPathDB" id="VectorBase:GPAI027731"/>
<keyword evidence="3" id="KW-1185">Reference proteome</keyword>
<protein>
    <submittedName>
        <fullName evidence="2">Uncharacterized protein</fullName>
    </submittedName>
</protein>
<accession>A0A1A9ZX10</accession>
<feature type="transmembrane region" description="Helical" evidence="1">
    <location>
        <begin position="48"/>
        <end position="70"/>
    </location>
</feature>
<reference evidence="2" key="2">
    <citation type="submission" date="2020-05" db="UniProtKB">
        <authorList>
            <consortium name="EnsemblMetazoa"/>
        </authorList>
    </citation>
    <scope>IDENTIFICATION</scope>
    <source>
        <strain evidence="2">IAEA</strain>
    </source>
</reference>
<dbReference type="EnsemblMetazoa" id="GPAI027731-RA">
    <property type="protein sequence ID" value="GPAI027731-PA"/>
    <property type="gene ID" value="GPAI027731"/>
</dbReference>
<keyword evidence="1" id="KW-0472">Membrane</keyword>
<dbReference type="Proteomes" id="UP000092445">
    <property type="component" value="Unassembled WGS sequence"/>
</dbReference>
<evidence type="ECO:0000313" key="2">
    <source>
        <dbReference type="EnsemblMetazoa" id="GPAI027731-PA"/>
    </source>
</evidence>
<reference evidence="3" key="1">
    <citation type="submission" date="2014-03" db="EMBL/GenBank/DDBJ databases">
        <authorList>
            <person name="Aksoy S."/>
            <person name="Warren W."/>
            <person name="Wilson R.K."/>
        </authorList>
    </citation>
    <scope>NUCLEOTIDE SEQUENCE [LARGE SCALE GENOMIC DNA]</scope>
    <source>
        <strain evidence="3">IAEA</strain>
    </source>
</reference>
<proteinExistence type="predicted"/>
<organism evidence="2 3">
    <name type="scientific">Glossina pallidipes</name>
    <name type="common">Tsetse fly</name>
    <dbReference type="NCBI Taxonomy" id="7398"/>
    <lineage>
        <taxon>Eukaryota</taxon>
        <taxon>Metazoa</taxon>
        <taxon>Ecdysozoa</taxon>
        <taxon>Arthropoda</taxon>
        <taxon>Hexapoda</taxon>
        <taxon>Insecta</taxon>
        <taxon>Pterygota</taxon>
        <taxon>Neoptera</taxon>
        <taxon>Endopterygota</taxon>
        <taxon>Diptera</taxon>
        <taxon>Brachycera</taxon>
        <taxon>Muscomorpha</taxon>
        <taxon>Hippoboscoidea</taxon>
        <taxon>Glossinidae</taxon>
        <taxon>Glossina</taxon>
    </lineage>
</organism>